<accession>A0A2T1FDV2</accession>
<dbReference type="InterPro" id="IPR001991">
    <property type="entry name" value="Na-dicarboxylate_symporter"/>
</dbReference>
<evidence type="ECO:0000313" key="8">
    <source>
        <dbReference type="EMBL" id="PSB43170.1"/>
    </source>
</evidence>
<dbReference type="InterPro" id="IPR036458">
    <property type="entry name" value="Na:dicarbo_symporter_sf"/>
</dbReference>
<dbReference type="Pfam" id="PF00375">
    <property type="entry name" value="SDF"/>
    <property type="match status" value="1"/>
</dbReference>
<evidence type="ECO:0000256" key="1">
    <source>
        <dbReference type="ARBA" id="ARBA00004651"/>
    </source>
</evidence>
<keyword evidence="4 7" id="KW-0812">Transmembrane</keyword>
<dbReference type="EMBL" id="PVWO01000559">
    <property type="protein sequence ID" value="PSB43170.1"/>
    <property type="molecule type" value="Genomic_DNA"/>
</dbReference>
<dbReference type="PRINTS" id="PR00173">
    <property type="entry name" value="EDTRNSPORT"/>
</dbReference>
<feature type="transmembrane region" description="Helical" evidence="7">
    <location>
        <begin position="348"/>
        <end position="371"/>
    </location>
</feature>
<feature type="transmembrane region" description="Helical" evidence="7">
    <location>
        <begin position="185"/>
        <end position="210"/>
    </location>
</feature>
<feature type="transmembrane region" description="Helical" evidence="7">
    <location>
        <begin position="42"/>
        <end position="64"/>
    </location>
</feature>
<dbReference type="RefSeq" id="WP_106311968.1">
    <property type="nucleotide sequence ID" value="NZ_PVWO01000559.1"/>
</dbReference>
<organism evidence="8 9">
    <name type="scientific">Chamaesiphon polymorphus CCALA 037</name>
    <dbReference type="NCBI Taxonomy" id="2107692"/>
    <lineage>
        <taxon>Bacteria</taxon>
        <taxon>Bacillati</taxon>
        <taxon>Cyanobacteriota</taxon>
        <taxon>Cyanophyceae</taxon>
        <taxon>Gomontiellales</taxon>
        <taxon>Chamaesiphonaceae</taxon>
        <taxon>Chamaesiphon</taxon>
    </lineage>
</organism>
<evidence type="ECO:0000256" key="3">
    <source>
        <dbReference type="ARBA" id="ARBA00022475"/>
    </source>
</evidence>
<sequence>MNLSTIVLLALAAGMTFGAILHEVLPTWVEPLNIYCLDPVGQAFLRLIQFVVVPIVFSSLLLALTRLQNASQVGRYTAKLLFSYILTSIMAVGLGIFTAIVMHPGTGTTGLVQAHIEVDAGAAPDLIAWLVGLIPINPLGALSSGNLLQTIFSSALIGIGIQQAGERARPFVEFIESIYAISEKILFLILYTAPVGVFALMSSVIAVQGIGILGRLLTYMVGVVLAIGLMIGVYAVLLWISQSKPLHFFRSFAPSLTLAFGTASSNAALPVALQNAQEKYGLSPTIASFAIPLGTALKRDGMAVGQGFNALFVAQLYDVPLTPSLLFAVVLSTLLVSFSTAGVPGAGIVMMATIFTAAGLPLEGVAILAGVDRLTDSFHTLLNVIGNTAHAVMLERWEPQSQSQSDVVELRVLPVTSEVETG</sequence>
<dbReference type="PANTHER" id="PTHR42865:SF7">
    <property type="entry name" value="PROTON_GLUTAMATE-ASPARTATE SYMPORTER"/>
    <property type="match status" value="1"/>
</dbReference>
<evidence type="ECO:0000256" key="2">
    <source>
        <dbReference type="ARBA" id="ARBA00022448"/>
    </source>
</evidence>
<gene>
    <name evidence="8" type="ORF">C7B77_26310</name>
</gene>
<dbReference type="GO" id="GO:0005886">
    <property type="term" value="C:plasma membrane"/>
    <property type="evidence" value="ECO:0007669"/>
    <property type="project" value="UniProtKB-SubCell"/>
</dbReference>
<keyword evidence="2" id="KW-0813">Transport</keyword>
<name>A0A2T1FDV2_9CYAN</name>
<evidence type="ECO:0000256" key="6">
    <source>
        <dbReference type="ARBA" id="ARBA00023136"/>
    </source>
</evidence>
<feature type="transmembrane region" description="Helical" evidence="7">
    <location>
        <begin position="76"/>
        <end position="102"/>
    </location>
</feature>
<dbReference type="AlphaFoldDB" id="A0A2T1FDV2"/>
<proteinExistence type="predicted"/>
<reference evidence="8 9" key="1">
    <citation type="submission" date="2018-03" db="EMBL/GenBank/DDBJ databases">
        <title>The ancient ancestry and fast evolution of plastids.</title>
        <authorList>
            <person name="Moore K.R."/>
            <person name="Magnabosco C."/>
            <person name="Momper L."/>
            <person name="Gold D.A."/>
            <person name="Bosak T."/>
            <person name="Fournier G.P."/>
        </authorList>
    </citation>
    <scope>NUCLEOTIDE SEQUENCE [LARGE SCALE GENOMIC DNA]</scope>
    <source>
        <strain evidence="8 9">CCALA 037</strain>
    </source>
</reference>
<evidence type="ECO:0000256" key="7">
    <source>
        <dbReference type="SAM" id="Phobius"/>
    </source>
</evidence>
<comment type="caution">
    <text evidence="8">The sequence shown here is derived from an EMBL/GenBank/DDBJ whole genome shotgun (WGS) entry which is preliminary data.</text>
</comment>
<dbReference type="OrthoDB" id="9768885at2"/>
<keyword evidence="5 7" id="KW-1133">Transmembrane helix</keyword>
<dbReference type="PANTHER" id="PTHR42865">
    <property type="entry name" value="PROTON/GLUTAMATE-ASPARTATE SYMPORTER"/>
    <property type="match status" value="1"/>
</dbReference>
<evidence type="ECO:0000256" key="4">
    <source>
        <dbReference type="ARBA" id="ARBA00022692"/>
    </source>
</evidence>
<keyword evidence="6 7" id="KW-0472">Membrane</keyword>
<evidence type="ECO:0000313" key="9">
    <source>
        <dbReference type="Proteomes" id="UP000238937"/>
    </source>
</evidence>
<dbReference type="SUPFAM" id="SSF118215">
    <property type="entry name" value="Proton glutamate symport protein"/>
    <property type="match status" value="1"/>
</dbReference>
<keyword evidence="3" id="KW-1003">Cell membrane</keyword>
<dbReference type="GO" id="GO:0015293">
    <property type="term" value="F:symporter activity"/>
    <property type="evidence" value="ECO:0007669"/>
    <property type="project" value="UniProtKB-KW"/>
</dbReference>
<protein>
    <submittedName>
        <fullName evidence="8">Sodium:dicarboxylate symporter</fullName>
    </submittedName>
</protein>
<dbReference type="Proteomes" id="UP000238937">
    <property type="component" value="Unassembled WGS sequence"/>
</dbReference>
<comment type="subcellular location">
    <subcellularLocation>
        <location evidence="1">Cell membrane</location>
        <topology evidence="1">Multi-pass membrane protein</topology>
    </subcellularLocation>
</comment>
<dbReference type="Gene3D" id="1.10.3860.10">
    <property type="entry name" value="Sodium:dicarboxylate symporter"/>
    <property type="match status" value="1"/>
</dbReference>
<evidence type="ECO:0000256" key="5">
    <source>
        <dbReference type="ARBA" id="ARBA00022989"/>
    </source>
</evidence>
<feature type="transmembrane region" description="Helical" evidence="7">
    <location>
        <begin position="325"/>
        <end position="342"/>
    </location>
</feature>
<feature type="transmembrane region" description="Helical" evidence="7">
    <location>
        <begin position="216"/>
        <end position="240"/>
    </location>
</feature>
<keyword evidence="9" id="KW-1185">Reference proteome</keyword>